<evidence type="ECO:0000259" key="5">
    <source>
        <dbReference type="PROSITE" id="PS50931"/>
    </source>
</evidence>
<comment type="caution">
    <text evidence="6">The sequence shown here is derived from an EMBL/GenBank/DDBJ whole genome shotgun (WGS) entry which is preliminary data.</text>
</comment>
<dbReference type="InterPro" id="IPR036390">
    <property type="entry name" value="WH_DNA-bd_sf"/>
</dbReference>
<dbReference type="EMBL" id="JAQSIO010000001">
    <property type="protein sequence ID" value="MDD0813223.1"/>
    <property type="molecule type" value="Genomic_DNA"/>
</dbReference>
<dbReference type="InterPro" id="IPR000847">
    <property type="entry name" value="LysR_HTH_N"/>
</dbReference>
<feature type="domain" description="HTH lysR-type" evidence="5">
    <location>
        <begin position="26"/>
        <end position="78"/>
    </location>
</feature>
<dbReference type="Gene3D" id="1.10.10.10">
    <property type="entry name" value="Winged helix-like DNA-binding domain superfamily/Winged helix DNA-binding domain"/>
    <property type="match status" value="1"/>
</dbReference>
<reference evidence="6 7" key="1">
    <citation type="submission" date="2023-02" db="EMBL/GenBank/DDBJ databases">
        <title>Bacterial whole genome sequence for Curvibacter sp. HBC28.</title>
        <authorList>
            <person name="Le V."/>
            <person name="Ko S.-R."/>
            <person name="Ahn C.-Y."/>
            <person name="Oh H.-M."/>
        </authorList>
    </citation>
    <scope>NUCLEOTIDE SEQUENCE [LARGE SCALE GENOMIC DNA]</scope>
    <source>
        <strain evidence="6 7">HBC28</strain>
    </source>
</reference>
<evidence type="ECO:0000256" key="4">
    <source>
        <dbReference type="ARBA" id="ARBA00023163"/>
    </source>
</evidence>
<dbReference type="RefSeq" id="WP_273924753.1">
    <property type="nucleotide sequence ID" value="NZ_JAQSIO010000001.1"/>
</dbReference>
<dbReference type="Pfam" id="PF00126">
    <property type="entry name" value="HTH_1"/>
    <property type="match status" value="1"/>
</dbReference>
<dbReference type="PROSITE" id="PS50931">
    <property type="entry name" value="HTH_LYSR"/>
    <property type="match status" value="1"/>
</dbReference>
<dbReference type="Gene3D" id="3.40.190.290">
    <property type="match status" value="1"/>
</dbReference>
<keyword evidence="3" id="KW-0238">DNA-binding</keyword>
<keyword evidence="2" id="KW-0805">Transcription regulation</keyword>
<dbReference type="InterPro" id="IPR005119">
    <property type="entry name" value="LysR_subst-bd"/>
</dbReference>
<dbReference type="InterPro" id="IPR058163">
    <property type="entry name" value="LysR-type_TF_proteobact-type"/>
</dbReference>
<accession>A0ABT5M9G8</accession>
<proteinExistence type="inferred from homology"/>
<evidence type="ECO:0000256" key="3">
    <source>
        <dbReference type="ARBA" id="ARBA00023125"/>
    </source>
</evidence>
<protein>
    <submittedName>
        <fullName evidence="6">LysR family transcriptional regulator</fullName>
    </submittedName>
</protein>
<evidence type="ECO:0000256" key="2">
    <source>
        <dbReference type="ARBA" id="ARBA00023015"/>
    </source>
</evidence>
<dbReference type="SUPFAM" id="SSF46785">
    <property type="entry name" value="Winged helix' DNA-binding domain"/>
    <property type="match status" value="1"/>
</dbReference>
<sequence>MAVKEKTGGTDLAKNTSGLMATVEELLLLVEVVESGGYRAASERSGIPLASMSRRISALEERLGVCVIMRNTRRFEVTDMGRQLFEQGLKIRDAAHAAILVANDNAKEPAGDLRIACPMALSTILLCSVAVNYGLAHPRVRLFLSSTRGTTEALAQNFDIVIHPSSQTLPDSDVVAQQLVQAPYGLYAAPGLLQGREAINAPADLAGLDSIGWNSGESQTSWTLQDPQDHAEELRMPARFVTDNLLAVKEAALAGLGVTRLPVALAAPLVAEGRLRRLLPHWSLAPMTIYALYPSRRRLSLAGQAFLQLAKPALQALIDGSVEAQH</sequence>
<name>A0ABT5M9G8_9BURK</name>
<dbReference type="PANTHER" id="PTHR30537:SF31">
    <property type="entry name" value="TRANSCRIPTIONAL REGULATOR, LYSR FAMILY"/>
    <property type="match status" value="1"/>
</dbReference>
<evidence type="ECO:0000256" key="1">
    <source>
        <dbReference type="ARBA" id="ARBA00009437"/>
    </source>
</evidence>
<gene>
    <name evidence="6" type="ORF">PSQ39_01130</name>
</gene>
<evidence type="ECO:0000313" key="6">
    <source>
        <dbReference type="EMBL" id="MDD0813223.1"/>
    </source>
</evidence>
<keyword evidence="4" id="KW-0804">Transcription</keyword>
<dbReference type="SUPFAM" id="SSF53850">
    <property type="entry name" value="Periplasmic binding protein-like II"/>
    <property type="match status" value="1"/>
</dbReference>
<dbReference type="InterPro" id="IPR036388">
    <property type="entry name" value="WH-like_DNA-bd_sf"/>
</dbReference>
<dbReference type="Proteomes" id="UP001528672">
    <property type="component" value="Unassembled WGS sequence"/>
</dbReference>
<dbReference type="Pfam" id="PF03466">
    <property type="entry name" value="LysR_substrate"/>
    <property type="match status" value="1"/>
</dbReference>
<dbReference type="PANTHER" id="PTHR30537">
    <property type="entry name" value="HTH-TYPE TRANSCRIPTIONAL REGULATOR"/>
    <property type="match status" value="1"/>
</dbReference>
<organism evidence="6 7">
    <name type="scientific">Curvibacter microcysteis</name>
    <dbReference type="NCBI Taxonomy" id="3026419"/>
    <lineage>
        <taxon>Bacteria</taxon>
        <taxon>Pseudomonadati</taxon>
        <taxon>Pseudomonadota</taxon>
        <taxon>Betaproteobacteria</taxon>
        <taxon>Burkholderiales</taxon>
        <taxon>Comamonadaceae</taxon>
        <taxon>Curvibacter</taxon>
    </lineage>
</organism>
<comment type="similarity">
    <text evidence="1">Belongs to the LysR transcriptional regulatory family.</text>
</comment>
<evidence type="ECO:0000313" key="7">
    <source>
        <dbReference type="Proteomes" id="UP001528672"/>
    </source>
</evidence>
<keyword evidence="7" id="KW-1185">Reference proteome</keyword>
<dbReference type="CDD" id="cd08422">
    <property type="entry name" value="PBP2_CrgA_like"/>
    <property type="match status" value="1"/>
</dbReference>